<feature type="signal peptide" evidence="5">
    <location>
        <begin position="1"/>
        <end position="35"/>
    </location>
</feature>
<dbReference type="Gene3D" id="3.90.1720.10">
    <property type="entry name" value="endopeptidase domain like (from Nostoc punctiforme)"/>
    <property type="match status" value="1"/>
</dbReference>
<dbReference type="GO" id="GO:0006508">
    <property type="term" value="P:proteolysis"/>
    <property type="evidence" value="ECO:0007669"/>
    <property type="project" value="UniProtKB-KW"/>
</dbReference>
<dbReference type="PROSITE" id="PS51935">
    <property type="entry name" value="NLPC_P60"/>
    <property type="match status" value="1"/>
</dbReference>
<evidence type="ECO:0000256" key="4">
    <source>
        <dbReference type="ARBA" id="ARBA00022807"/>
    </source>
</evidence>
<keyword evidence="2" id="KW-0645">Protease</keyword>
<organism evidence="7 8">
    <name type="scientific">Dietzia timorensis</name>
    <dbReference type="NCBI Taxonomy" id="499555"/>
    <lineage>
        <taxon>Bacteria</taxon>
        <taxon>Bacillati</taxon>
        <taxon>Actinomycetota</taxon>
        <taxon>Actinomycetes</taxon>
        <taxon>Mycobacteriales</taxon>
        <taxon>Dietziaceae</taxon>
        <taxon>Dietzia</taxon>
    </lineage>
</organism>
<evidence type="ECO:0000313" key="7">
    <source>
        <dbReference type="EMBL" id="ANI92137.1"/>
    </source>
</evidence>
<name>A0A173LLF2_9ACTN</name>
<accession>A0A173LLF2</accession>
<dbReference type="PANTHER" id="PTHR47359">
    <property type="entry name" value="PEPTIDOGLYCAN DL-ENDOPEPTIDASE CWLO"/>
    <property type="match status" value="1"/>
</dbReference>
<evidence type="ECO:0000259" key="6">
    <source>
        <dbReference type="PROSITE" id="PS51935"/>
    </source>
</evidence>
<evidence type="ECO:0000256" key="5">
    <source>
        <dbReference type="SAM" id="SignalP"/>
    </source>
</evidence>
<comment type="similarity">
    <text evidence="1">Belongs to the peptidase C40 family.</text>
</comment>
<reference evidence="7 8" key="1">
    <citation type="submission" date="2016-06" db="EMBL/GenBank/DDBJ databases">
        <title>Complete genome sequence of a saline-alkali tolerant type strain Dietzia timorensis ID05-A0528T.</title>
        <authorList>
            <person name="Wu X."/>
        </authorList>
    </citation>
    <scope>NUCLEOTIDE SEQUENCE [LARGE SCALE GENOMIC DNA]</scope>
    <source>
        <strain evidence="7 8">ID05-A0528</strain>
    </source>
</reference>
<evidence type="ECO:0000256" key="2">
    <source>
        <dbReference type="ARBA" id="ARBA00022670"/>
    </source>
</evidence>
<dbReference type="GO" id="GO:0008234">
    <property type="term" value="F:cysteine-type peptidase activity"/>
    <property type="evidence" value="ECO:0007669"/>
    <property type="project" value="UniProtKB-KW"/>
</dbReference>
<sequence length="206" mass="20914">MGAHSAPSKSNTRRIAISGLLAGGAAIAGAGVAAAAPYQAELVNPVEGLPSAVTFDAPADLQVPAGFEDIVKVSEVTDAPAEQQYVEAAPTSKGQQILEAAQTKVGSPYVWGATGPDSFDCSGLTSWAYSQAGINIPRTSQAQSSGGTQVAKGDLQPGDIVSFYGGATHVGIYAGDGQILHASTEGVPVGYAPLDSMPFNNAVRYY</sequence>
<keyword evidence="8" id="KW-1185">Reference proteome</keyword>
<keyword evidence="3" id="KW-0378">Hydrolase</keyword>
<dbReference type="KEGG" id="dtm:BJL86_1355"/>
<keyword evidence="4" id="KW-0788">Thiol protease</keyword>
<dbReference type="OrthoDB" id="5177647at2"/>
<proteinExistence type="inferred from homology"/>
<dbReference type="InterPro" id="IPR051794">
    <property type="entry name" value="PG_Endopeptidase_C40"/>
</dbReference>
<evidence type="ECO:0000256" key="1">
    <source>
        <dbReference type="ARBA" id="ARBA00007074"/>
    </source>
</evidence>
<dbReference type="InterPro" id="IPR038765">
    <property type="entry name" value="Papain-like_cys_pep_sf"/>
</dbReference>
<dbReference type="STRING" id="499555.BJL86_1355"/>
<evidence type="ECO:0000256" key="3">
    <source>
        <dbReference type="ARBA" id="ARBA00022801"/>
    </source>
</evidence>
<protein>
    <submittedName>
        <fullName evidence="7">Putative endopeptidase</fullName>
    </submittedName>
</protein>
<dbReference type="SUPFAM" id="SSF54001">
    <property type="entry name" value="Cysteine proteinases"/>
    <property type="match status" value="1"/>
</dbReference>
<dbReference type="Pfam" id="PF00877">
    <property type="entry name" value="NLPC_P60"/>
    <property type="match status" value="1"/>
</dbReference>
<keyword evidence="5" id="KW-0732">Signal</keyword>
<dbReference type="RefSeq" id="WP_067473211.1">
    <property type="nucleotide sequence ID" value="NZ_CP015961.1"/>
</dbReference>
<feature type="domain" description="NlpC/P60" evidence="6">
    <location>
        <begin position="91"/>
        <end position="206"/>
    </location>
</feature>
<dbReference type="InterPro" id="IPR000064">
    <property type="entry name" value="NLP_P60_dom"/>
</dbReference>
<feature type="chain" id="PRO_5008008733" evidence="5">
    <location>
        <begin position="36"/>
        <end position="206"/>
    </location>
</feature>
<gene>
    <name evidence="7" type="ORF">BJL86_1355</name>
</gene>
<dbReference type="PANTHER" id="PTHR47359:SF3">
    <property type="entry name" value="NLP_P60 DOMAIN-CONTAINING PROTEIN-RELATED"/>
    <property type="match status" value="1"/>
</dbReference>
<dbReference type="AlphaFoldDB" id="A0A173LLF2"/>
<dbReference type="EMBL" id="CP015961">
    <property type="protein sequence ID" value="ANI92137.1"/>
    <property type="molecule type" value="Genomic_DNA"/>
</dbReference>
<evidence type="ECO:0000313" key="8">
    <source>
        <dbReference type="Proteomes" id="UP000186104"/>
    </source>
</evidence>
<dbReference type="Proteomes" id="UP000186104">
    <property type="component" value="Chromosome"/>
</dbReference>